<reference evidence="1" key="1">
    <citation type="submission" date="2023-03" db="EMBL/GenBank/DDBJ databases">
        <title>Massive genome expansion in bonnet fungi (Mycena s.s.) driven by repeated elements and novel gene families across ecological guilds.</title>
        <authorList>
            <consortium name="Lawrence Berkeley National Laboratory"/>
            <person name="Harder C.B."/>
            <person name="Miyauchi S."/>
            <person name="Viragh M."/>
            <person name="Kuo A."/>
            <person name="Thoen E."/>
            <person name="Andreopoulos B."/>
            <person name="Lu D."/>
            <person name="Skrede I."/>
            <person name="Drula E."/>
            <person name="Henrissat B."/>
            <person name="Morin E."/>
            <person name="Kohler A."/>
            <person name="Barry K."/>
            <person name="LaButti K."/>
            <person name="Morin E."/>
            <person name="Salamov A."/>
            <person name="Lipzen A."/>
            <person name="Mereny Z."/>
            <person name="Hegedus B."/>
            <person name="Baldrian P."/>
            <person name="Stursova M."/>
            <person name="Weitz H."/>
            <person name="Taylor A."/>
            <person name="Grigoriev I.V."/>
            <person name="Nagy L.G."/>
            <person name="Martin F."/>
            <person name="Kauserud H."/>
        </authorList>
    </citation>
    <scope>NUCLEOTIDE SEQUENCE</scope>
    <source>
        <strain evidence="1">9144</strain>
    </source>
</reference>
<proteinExistence type="predicted"/>
<keyword evidence="2" id="KW-1185">Reference proteome</keyword>
<sequence>MYCHALTAFPRAKYGPLPCTGYVVHSKEDDYAPPQPLKSQAAPDACQSTTPGSASYLHKCAQAHGRTPLEVPALGNASLTKGQVVSFVDAELRRPLLHEKFVPGGRFHQQAADLNRSQPPGARTVCHRADPAILQRVLPLAEVHTACRHLASCTHADDGRDGAVQHHRHRAAARVLPPGLLDGASPMQVPLNDSASAELYAELASGAKTDWDYSSCWLAGISAGLRSLNINKPIPVNLSSTLCNRLRMAQLYGASNRTACTRRIRALLALDAPHTPCKPLIDEAAVPTRCWSDFFSMLLGAPSLTLSSSSREMHTSWSNWSIRVYADSAFGGPRGVSTSLSPGAF</sequence>
<evidence type="ECO:0000313" key="1">
    <source>
        <dbReference type="EMBL" id="KAJ7199396.1"/>
    </source>
</evidence>
<accession>A0AAD6V014</accession>
<gene>
    <name evidence="1" type="ORF">GGX14DRAFT_661910</name>
</gene>
<dbReference type="AlphaFoldDB" id="A0AAD6V014"/>
<dbReference type="GO" id="GO:0005975">
    <property type="term" value="P:carbohydrate metabolic process"/>
    <property type="evidence" value="ECO:0007669"/>
    <property type="project" value="InterPro"/>
</dbReference>
<dbReference type="InterPro" id="IPR012341">
    <property type="entry name" value="6hp_glycosidase-like_sf"/>
</dbReference>
<dbReference type="Gene3D" id="1.50.10.10">
    <property type="match status" value="1"/>
</dbReference>
<protein>
    <submittedName>
        <fullName evidence="1">Uncharacterized protein</fullName>
    </submittedName>
</protein>
<evidence type="ECO:0000313" key="2">
    <source>
        <dbReference type="Proteomes" id="UP001219525"/>
    </source>
</evidence>
<dbReference type="Proteomes" id="UP001219525">
    <property type="component" value="Unassembled WGS sequence"/>
</dbReference>
<dbReference type="EMBL" id="JARJCW010000068">
    <property type="protein sequence ID" value="KAJ7199396.1"/>
    <property type="molecule type" value="Genomic_DNA"/>
</dbReference>
<comment type="caution">
    <text evidence="1">The sequence shown here is derived from an EMBL/GenBank/DDBJ whole genome shotgun (WGS) entry which is preliminary data.</text>
</comment>
<name>A0AAD6V014_9AGAR</name>
<organism evidence="1 2">
    <name type="scientific">Mycena pura</name>
    <dbReference type="NCBI Taxonomy" id="153505"/>
    <lineage>
        <taxon>Eukaryota</taxon>
        <taxon>Fungi</taxon>
        <taxon>Dikarya</taxon>
        <taxon>Basidiomycota</taxon>
        <taxon>Agaricomycotina</taxon>
        <taxon>Agaricomycetes</taxon>
        <taxon>Agaricomycetidae</taxon>
        <taxon>Agaricales</taxon>
        <taxon>Marasmiineae</taxon>
        <taxon>Mycenaceae</taxon>
        <taxon>Mycena</taxon>
    </lineage>
</organism>